<evidence type="ECO:0000313" key="1">
    <source>
        <dbReference type="EMBL" id="ETL86793.1"/>
    </source>
</evidence>
<dbReference type="EMBL" id="KI681189">
    <property type="protein sequence ID" value="ETL86793.1"/>
    <property type="molecule type" value="Genomic_DNA"/>
</dbReference>
<organism evidence="1">
    <name type="scientific">Phytophthora nicotianae</name>
    <name type="common">Potato buckeye rot agent</name>
    <name type="synonym">Phytophthora parasitica</name>
    <dbReference type="NCBI Taxonomy" id="4792"/>
    <lineage>
        <taxon>Eukaryota</taxon>
        <taxon>Sar</taxon>
        <taxon>Stramenopiles</taxon>
        <taxon>Oomycota</taxon>
        <taxon>Peronosporomycetes</taxon>
        <taxon>Peronosporales</taxon>
        <taxon>Peronosporaceae</taxon>
        <taxon>Phytophthora</taxon>
    </lineage>
</organism>
<gene>
    <name evidence="1" type="ORF">L917_13836</name>
</gene>
<accession>W2KNP7</accession>
<proteinExistence type="predicted"/>
<dbReference type="AlphaFoldDB" id="W2KNP7"/>
<name>W2KNP7_PHYNI</name>
<sequence>MAPWSPLDIFGLIPITILDLAIRLTHSTFSRLLVNVTMALSNLSSWTKLQKTGEAFCETMRGRSEVHRL</sequence>
<dbReference type="Proteomes" id="UP000054423">
    <property type="component" value="Unassembled WGS sequence"/>
</dbReference>
<reference evidence="1" key="1">
    <citation type="submission" date="2013-11" db="EMBL/GenBank/DDBJ databases">
        <title>The Genome Sequence of Phytophthora parasitica CHvinca01.</title>
        <authorList>
            <consortium name="The Broad Institute Genomics Platform"/>
            <person name="Russ C."/>
            <person name="Tyler B."/>
            <person name="Panabieres F."/>
            <person name="Shan W."/>
            <person name="Tripathy S."/>
            <person name="Grunwald N."/>
            <person name="Machado M."/>
            <person name="Johnson C.S."/>
            <person name="Arredondo F."/>
            <person name="Hong C."/>
            <person name="Coffey M."/>
            <person name="Young S.K."/>
            <person name="Zeng Q."/>
            <person name="Gargeya S."/>
            <person name="Fitzgerald M."/>
            <person name="Abouelleil A."/>
            <person name="Alvarado L."/>
            <person name="Chapman S.B."/>
            <person name="Gainer-Dewar J."/>
            <person name="Goldberg J."/>
            <person name="Griggs A."/>
            <person name="Gujja S."/>
            <person name="Hansen M."/>
            <person name="Howarth C."/>
            <person name="Imamovic A."/>
            <person name="Ireland A."/>
            <person name="Larimer J."/>
            <person name="McCowan C."/>
            <person name="Murphy C."/>
            <person name="Pearson M."/>
            <person name="Poon T.W."/>
            <person name="Priest M."/>
            <person name="Roberts A."/>
            <person name="Saif S."/>
            <person name="Shea T."/>
            <person name="Sykes S."/>
            <person name="Wortman J."/>
            <person name="Nusbaum C."/>
            <person name="Birren B."/>
        </authorList>
    </citation>
    <scope>NUCLEOTIDE SEQUENCE [LARGE SCALE GENOMIC DNA]</scope>
    <source>
        <strain evidence="1">CHvinca01</strain>
    </source>
</reference>
<protein>
    <submittedName>
        <fullName evidence="1">Uncharacterized protein</fullName>
    </submittedName>
</protein>